<evidence type="ECO:0000313" key="2">
    <source>
        <dbReference type="EMBL" id="KIJ46555.1"/>
    </source>
</evidence>
<evidence type="ECO:0000313" key="3">
    <source>
        <dbReference type="Proteomes" id="UP000054279"/>
    </source>
</evidence>
<dbReference type="HOGENOM" id="CLU_1071836_0_0_1"/>
<reference evidence="2 3" key="1">
    <citation type="submission" date="2014-06" db="EMBL/GenBank/DDBJ databases">
        <title>Evolutionary Origins and Diversification of the Mycorrhizal Mutualists.</title>
        <authorList>
            <consortium name="DOE Joint Genome Institute"/>
            <consortium name="Mycorrhizal Genomics Consortium"/>
            <person name="Kohler A."/>
            <person name="Kuo A."/>
            <person name="Nagy L.G."/>
            <person name="Floudas D."/>
            <person name="Copeland A."/>
            <person name="Barry K.W."/>
            <person name="Cichocki N."/>
            <person name="Veneault-Fourrey C."/>
            <person name="LaButti K."/>
            <person name="Lindquist E.A."/>
            <person name="Lipzen A."/>
            <person name="Lundell T."/>
            <person name="Morin E."/>
            <person name="Murat C."/>
            <person name="Riley R."/>
            <person name="Ohm R."/>
            <person name="Sun H."/>
            <person name="Tunlid A."/>
            <person name="Henrissat B."/>
            <person name="Grigoriev I.V."/>
            <person name="Hibbett D.S."/>
            <person name="Martin F."/>
        </authorList>
    </citation>
    <scope>NUCLEOTIDE SEQUENCE [LARGE SCALE GENOMIC DNA]</scope>
    <source>
        <strain evidence="2 3">SS14</strain>
    </source>
</reference>
<dbReference type="InterPro" id="IPR022237">
    <property type="entry name" value="PsiD-like"/>
</dbReference>
<dbReference type="Pfam" id="PF12588">
    <property type="entry name" value="PSDC"/>
    <property type="match status" value="1"/>
</dbReference>
<dbReference type="EMBL" id="KN837106">
    <property type="protein sequence ID" value="KIJ46555.1"/>
    <property type="molecule type" value="Genomic_DNA"/>
</dbReference>
<feature type="non-terminal residue" evidence="2">
    <location>
        <position position="260"/>
    </location>
</feature>
<dbReference type="OrthoDB" id="5973539at2759"/>
<proteinExistence type="predicted"/>
<accession>A0A0C9UU33</accession>
<gene>
    <name evidence="2" type="ORF">M422DRAFT_249703</name>
</gene>
<dbReference type="AlphaFoldDB" id="A0A0C9UU33"/>
<keyword evidence="3" id="KW-1185">Reference proteome</keyword>
<organism evidence="2 3">
    <name type="scientific">Sphaerobolus stellatus (strain SS14)</name>
    <dbReference type="NCBI Taxonomy" id="990650"/>
    <lineage>
        <taxon>Eukaryota</taxon>
        <taxon>Fungi</taxon>
        <taxon>Dikarya</taxon>
        <taxon>Basidiomycota</taxon>
        <taxon>Agaricomycotina</taxon>
        <taxon>Agaricomycetes</taxon>
        <taxon>Phallomycetidae</taxon>
        <taxon>Geastrales</taxon>
        <taxon>Sphaerobolaceae</taxon>
        <taxon>Sphaerobolus</taxon>
    </lineage>
</organism>
<evidence type="ECO:0000259" key="1">
    <source>
        <dbReference type="Pfam" id="PF12588"/>
    </source>
</evidence>
<dbReference type="Proteomes" id="UP000054279">
    <property type="component" value="Unassembled WGS sequence"/>
</dbReference>
<protein>
    <recommendedName>
        <fullName evidence="1">L-tryptophan decarboxylase PsiD-like domain-containing protein</fullName>
    </recommendedName>
</protein>
<feature type="domain" description="L-tryptophan decarboxylase PsiD-like" evidence="1">
    <location>
        <begin position="49"/>
        <end position="168"/>
    </location>
</feature>
<name>A0A0C9UU33_SPHS4</name>
<sequence length="260" mass="30192">MTKTLRPSAHSFRKSGWLPASREHYDRYMKSLSHKARSPVYTAETPLLPPIQDFKTFIETNPTVYTEFIRMFEGVTESPRNYEELLIMFNEIFREAPAFGSLGPPVYMVMAQVMNTQGGFSAFTKENLNYHFKKMFETWALFLTSQDSRVVLNDQEGGWLSAAAKTAMMEQFGDRTFEEVFICHPKLDYYGYTSYEDFFNRRFAAPHIDRPTGPIDDLRLISAACESTVYAYQTNVQKMDELFIKDEKYSLVHLLANDPY</sequence>